<dbReference type="HOGENOM" id="CLU_2015544_0_0_1"/>
<protein>
    <submittedName>
        <fullName evidence="1">Uncharacterized protein</fullName>
    </submittedName>
</protein>
<proteinExistence type="predicted"/>
<evidence type="ECO:0000313" key="2">
    <source>
        <dbReference type="Proteomes" id="UP000053424"/>
    </source>
</evidence>
<dbReference type="AlphaFoldDB" id="A0A0C2XYT8"/>
<dbReference type="Proteomes" id="UP000053424">
    <property type="component" value="Unassembled WGS sequence"/>
</dbReference>
<name>A0A0C2XYT8_HEBCY</name>
<reference evidence="2" key="2">
    <citation type="submission" date="2015-01" db="EMBL/GenBank/DDBJ databases">
        <title>Evolutionary Origins and Diversification of the Mycorrhizal Mutualists.</title>
        <authorList>
            <consortium name="DOE Joint Genome Institute"/>
            <consortium name="Mycorrhizal Genomics Consortium"/>
            <person name="Kohler A."/>
            <person name="Kuo A."/>
            <person name="Nagy L.G."/>
            <person name="Floudas D."/>
            <person name="Copeland A."/>
            <person name="Barry K.W."/>
            <person name="Cichocki N."/>
            <person name="Veneault-Fourrey C."/>
            <person name="LaButti K."/>
            <person name="Lindquist E.A."/>
            <person name="Lipzen A."/>
            <person name="Lundell T."/>
            <person name="Morin E."/>
            <person name="Murat C."/>
            <person name="Riley R."/>
            <person name="Ohm R."/>
            <person name="Sun H."/>
            <person name="Tunlid A."/>
            <person name="Henrissat B."/>
            <person name="Grigoriev I.V."/>
            <person name="Hibbett D.S."/>
            <person name="Martin F."/>
        </authorList>
    </citation>
    <scope>NUCLEOTIDE SEQUENCE [LARGE SCALE GENOMIC DNA]</scope>
    <source>
        <strain evidence="2">h7</strain>
    </source>
</reference>
<keyword evidence="2" id="KW-1185">Reference proteome</keyword>
<sequence length="123" mass="13947">MVSVFPTEQNLGGRRDDQKFNNLIIRARKEKRIVSSPSHKVQKNILVVYSPSSKLSSCHPHPIHPSLVICLQVPRLYLLPVPSYPNRKNKFRNTGVYPLMVRMVSVRMFVCPLSPGRVGRGAL</sequence>
<accession>A0A0C2XYT8</accession>
<reference evidence="1 2" key="1">
    <citation type="submission" date="2014-04" db="EMBL/GenBank/DDBJ databases">
        <authorList>
            <consortium name="DOE Joint Genome Institute"/>
            <person name="Kuo A."/>
            <person name="Gay G."/>
            <person name="Dore J."/>
            <person name="Kohler A."/>
            <person name="Nagy L.G."/>
            <person name="Floudas D."/>
            <person name="Copeland A."/>
            <person name="Barry K.W."/>
            <person name="Cichocki N."/>
            <person name="Veneault-Fourrey C."/>
            <person name="LaButti K."/>
            <person name="Lindquist E.A."/>
            <person name="Lipzen A."/>
            <person name="Lundell T."/>
            <person name="Morin E."/>
            <person name="Murat C."/>
            <person name="Sun H."/>
            <person name="Tunlid A."/>
            <person name="Henrissat B."/>
            <person name="Grigoriev I.V."/>
            <person name="Hibbett D.S."/>
            <person name="Martin F."/>
            <person name="Nordberg H.P."/>
            <person name="Cantor M.N."/>
            <person name="Hua S.X."/>
        </authorList>
    </citation>
    <scope>NUCLEOTIDE SEQUENCE [LARGE SCALE GENOMIC DNA]</scope>
    <source>
        <strain evidence="2">h7</strain>
    </source>
</reference>
<gene>
    <name evidence="1" type="ORF">M413DRAFT_123668</name>
</gene>
<evidence type="ECO:0000313" key="1">
    <source>
        <dbReference type="EMBL" id="KIM42788.1"/>
    </source>
</evidence>
<organism evidence="1 2">
    <name type="scientific">Hebeloma cylindrosporum</name>
    <dbReference type="NCBI Taxonomy" id="76867"/>
    <lineage>
        <taxon>Eukaryota</taxon>
        <taxon>Fungi</taxon>
        <taxon>Dikarya</taxon>
        <taxon>Basidiomycota</taxon>
        <taxon>Agaricomycotina</taxon>
        <taxon>Agaricomycetes</taxon>
        <taxon>Agaricomycetidae</taxon>
        <taxon>Agaricales</taxon>
        <taxon>Agaricineae</taxon>
        <taxon>Hymenogastraceae</taxon>
        <taxon>Hebeloma</taxon>
    </lineage>
</organism>
<dbReference type="EMBL" id="KN831777">
    <property type="protein sequence ID" value="KIM42788.1"/>
    <property type="molecule type" value="Genomic_DNA"/>
</dbReference>